<gene>
    <name evidence="3" type="ORF">DD902_01830</name>
    <name evidence="4" type="ORF">DD924_04285</name>
    <name evidence="5" type="ORF">DV961_03035</name>
    <name evidence="2" type="ORF">EGV54_09405</name>
</gene>
<dbReference type="EMBL" id="QQPC01000014">
    <property type="protein sequence ID" value="REA83282.1"/>
    <property type="molecule type" value="Genomic_DNA"/>
</dbReference>
<dbReference type="GO" id="GO:0016747">
    <property type="term" value="F:acyltransferase activity, transferring groups other than amino-acyl groups"/>
    <property type="evidence" value="ECO:0007669"/>
    <property type="project" value="InterPro"/>
</dbReference>
<dbReference type="OrthoDB" id="1706389at2"/>
<dbReference type="Proteomes" id="UP000246351">
    <property type="component" value="Unassembled WGS sequence"/>
</dbReference>
<dbReference type="Proteomes" id="UP000600220">
    <property type="component" value="Unassembled WGS sequence"/>
</dbReference>
<dbReference type="SUPFAM" id="SSF55729">
    <property type="entry name" value="Acyl-CoA N-acyltransferases (Nat)"/>
    <property type="match status" value="1"/>
</dbReference>
<evidence type="ECO:0000313" key="9">
    <source>
        <dbReference type="Proteomes" id="UP000600220"/>
    </source>
</evidence>
<evidence type="ECO:0000313" key="7">
    <source>
        <dbReference type="Proteomes" id="UP000246800"/>
    </source>
</evidence>
<reference evidence="8" key="3">
    <citation type="journal article" date="2018" name="Vet. Microbiol.">
        <title>Molecular epidemiology of methicillin-resistant staphylococci amongst veterinary personnel, personnel-owned pets, patients and the hospital environment of two companion animal veterinary hospitals.</title>
        <authorList>
            <person name="Worthing K.A."/>
            <person name="Brown J."/>
            <person name="Gerber L."/>
            <person name="Abraham S."/>
            <person name="Trott D."/>
            <person name="Norris J.M."/>
        </authorList>
    </citation>
    <scope>NUCLEOTIDE SEQUENCE [LARGE SCALE GENOMIC DNA]</scope>
    <source>
        <strain evidence="8">ST496-2</strain>
    </source>
</reference>
<dbReference type="EMBL" id="QEIT01000010">
    <property type="protein sequence ID" value="PWZ76775.1"/>
    <property type="molecule type" value="Genomic_DNA"/>
</dbReference>
<dbReference type="EMBL" id="QEIV01000351">
    <property type="protein sequence ID" value="PWZ99141.1"/>
    <property type="molecule type" value="Genomic_DNA"/>
</dbReference>
<dbReference type="PROSITE" id="PS51186">
    <property type="entry name" value="GNAT"/>
    <property type="match status" value="1"/>
</dbReference>
<name>A0A166S421_STAPS</name>
<dbReference type="Proteomes" id="UP000256409">
    <property type="component" value="Unassembled WGS sequence"/>
</dbReference>
<evidence type="ECO:0000313" key="2">
    <source>
        <dbReference type="EMBL" id="EGQ4385307.1"/>
    </source>
</evidence>
<dbReference type="EMBL" id="AAXKXX010000015">
    <property type="protein sequence ID" value="EGQ4385307.1"/>
    <property type="molecule type" value="Genomic_DNA"/>
</dbReference>
<evidence type="ECO:0000313" key="3">
    <source>
        <dbReference type="EMBL" id="PWZ76775.1"/>
    </source>
</evidence>
<reference evidence="6 7" key="1">
    <citation type="journal article" date="2018" name="Vet. Microbiol.">
        <title>Clonal diversity and geographic distribution of methicillin-resistant Staphylococcus pseudintermedius from Australian animals: Discovery of novel sequence types.</title>
        <authorList>
            <person name="Worthing K.A."/>
            <person name="Abraham S."/>
            <person name="Coombs G.W."/>
            <person name="Pang S."/>
            <person name="Saputra S."/>
            <person name="Jordan D."/>
            <person name="Trott D.J."/>
            <person name="Norris J.M."/>
        </authorList>
    </citation>
    <scope>NUCLEOTIDE SEQUENCE [LARGE SCALE GENOMIC DNA]</scope>
    <source>
        <strain evidence="3 7">ST525 1</strain>
        <strain evidence="4 6">ST71 3</strain>
    </source>
</reference>
<feature type="domain" description="N-acetyltransferase" evidence="1">
    <location>
        <begin position="11"/>
        <end position="151"/>
    </location>
</feature>
<reference evidence="5" key="2">
    <citation type="journal article" date="2018" name="Vet. Microbiol.">
        <title>Methicillin-resistant staphylococci amongst veterinary personnel, personnel-owned pets, patients and the hospital environment of two small animal veterinary hospitals.</title>
        <authorList>
            <person name="Worthing K.A."/>
            <person name="Brown J."/>
            <person name="Gerber L."/>
            <person name="Abraham S."/>
            <person name="Trott D."/>
            <person name="Norris J.M."/>
        </authorList>
    </citation>
    <scope>NUCLEOTIDE SEQUENCE</scope>
    <source>
        <strain evidence="5">ST496-2</strain>
    </source>
</reference>
<dbReference type="Pfam" id="PF00583">
    <property type="entry name" value="Acetyltransf_1"/>
    <property type="match status" value="1"/>
</dbReference>
<dbReference type="CDD" id="cd04301">
    <property type="entry name" value="NAT_SF"/>
    <property type="match status" value="1"/>
</dbReference>
<reference evidence="2 9" key="4">
    <citation type="submission" date="2018-11" db="EMBL/GenBank/DDBJ databases">
        <authorList>
            <consortium name="Veterinary Laboratory Investigation and Response Network"/>
        </authorList>
    </citation>
    <scope>NUCLEOTIDE SEQUENCE [LARGE SCALE GENOMIC DNA]</scope>
    <source>
        <strain evidence="2 9">SPSE-18-VL-LA-PA-Ryan-0021</strain>
    </source>
</reference>
<dbReference type="STRING" id="937773.SPSINT_0386"/>
<dbReference type="InterPro" id="IPR000182">
    <property type="entry name" value="GNAT_dom"/>
</dbReference>
<dbReference type="RefSeq" id="WP_014614583.1">
    <property type="nucleotide sequence ID" value="NZ_AP019372.1"/>
</dbReference>
<keyword evidence="4" id="KW-0808">Transferase</keyword>
<dbReference type="GeneID" id="93824531"/>
<dbReference type="AlphaFoldDB" id="A0A166S421"/>
<organism evidence="4 6">
    <name type="scientific">Staphylococcus pseudintermedius</name>
    <dbReference type="NCBI Taxonomy" id="283734"/>
    <lineage>
        <taxon>Bacteria</taxon>
        <taxon>Bacillati</taxon>
        <taxon>Bacillota</taxon>
        <taxon>Bacilli</taxon>
        <taxon>Bacillales</taxon>
        <taxon>Staphylococcaceae</taxon>
        <taxon>Staphylococcus</taxon>
        <taxon>Staphylococcus intermedius group</taxon>
    </lineage>
</organism>
<dbReference type="eggNOG" id="COG0456">
    <property type="taxonomic scope" value="Bacteria"/>
</dbReference>
<comment type="caution">
    <text evidence="4">The sequence shown here is derived from an EMBL/GenBank/DDBJ whole genome shotgun (WGS) entry which is preliminary data.</text>
</comment>
<dbReference type="Proteomes" id="UP000246800">
    <property type="component" value="Unassembled WGS sequence"/>
</dbReference>
<evidence type="ECO:0000313" key="6">
    <source>
        <dbReference type="Proteomes" id="UP000246351"/>
    </source>
</evidence>
<dbReference type="OMA" id="THYNATH"/>
<evidence type="ECO:0000259" key="1">
    <source>
        <dbReference type="PROSITE" id="PS51186"/>
    </source>
</evidence>
<dbReference type="InterPro" id="IPR016181">
    <property type="entry name" value="Acyl_CoA_acyltransferase"/>
</dbReference>
<dbReference type="PANTHER" id="PTHR43072:SF58">
    <property type="entry name" value="N-ACETYLTRANSFERASE DOMAIN-CONTAINING PROTEIN"/>
    <property type="match status" value="1"/>
</dbReference>
<keyword evidence="9" id="KW-1185">Reference proteome</keyword>
<sequence length="151" mass="17557">MILLTYEDSDYIHRVATEHVKLLQSDTLIRTQGTQIEIALYEEMIAHRLRYAGDWLGIVTDREEHMKAYAWAHYEPANAQVTIESLYVDPEYRQQGYATELKQQIEKWAKSQGARQIIGTVQQSNQAMVELNEALGYRVDKYIMSKSLEES</sequence>
<dbReference type="PANTHER" id="PTHR43072">
    <property type="entry name" value="N-ACETYLTRANSFERASE"/>
    <property type="match status" value="1"/>
</dbReference>
<accession>A0A166S421</accession>
<proteinExistence type="predicted"/>
<evidence type="ECO:0000313" key="8">
    <source>
        <dbReference type="Proteomes" id="UP000256409"/>
    </source>
</evidence>
<evidence type="ECO:0000313" key="4">
    <source>
        <dbReference type="EMBL" id="PWZ99141.1"/>
    </source>
</evidence>
<protein>
    <submittedName>
        <fullName evidence="2 4">N-acetyltransferase</fullName>
    </submittedName>
</protein>
<evidence type="ECO:0000313" key="5">
    <source>
        <dbReference type="EMBL" id="REA83282.1"/>
    </source>
</evidence>
<dbReference type="Gene3D" id="3.40.630.30">
    <property type="match status" value="1"/>
</dbReference>